<dbReference type="OrthoDB" id="7362822at2"/>
<name>A0A367WXI1_9PROT</name>
<evidence type="ECO:0000313" key="1">
    <source>
        <dbReference type="EMBL" id="RCK46155.1"/>
    </source>
</evidence>
<protein>
    <submittedName>
        <fullName evidence="1">Uncharacterized protein</fullName>
    </submittedName>
</protein>
<evidence type="ECO:0000313" key="2">
    <source>
        <dbReference type="Proteomes" id="UP000252255"/>
    </source>
</evidence>
<sequence>MQIEPDIHADDTAICCRAINQRPVVIIEQNQEDLGQLIGLYLGLADIILVPNAYVGVRMINLFRSEDVEILAIEGLLGYASSRQEGNIARIWSD</sequence>
<dbReference type="AlphaFoldDB" id="A0A367WXI1"/>
<accession>A0A367WXI1</accession>
<proteinExistence type="predicted"/>
<dbReference type="Proteomes" id="UP000252255">
    <property type="component" value="Unassembled WGS sequence"/>
</dbReference>
<reference evidence="1 2" key="1">
    <citation type="submission" date="2014-07" db="EMBL/GenBank/DDBJ databases">
        <title>Draft genome sequence of Thalassospira profundimaris PR54-5.</title>
        <authorList>
            <person name="Lai Q."/>
            <person name="Shao Z."/>
        </authorList>
    </citation>
    <scope>NUCLEOTIDE SEQUENCE [LARGE SCALE GENOMIC DNA]</scope>
    <source>
        <strain evidence="1 2">PR54-5</strain>
    </source>
</reference>
<organism evidence="1 2">
    <name type="scientific">Thalassospira profundimaris</name>
    <dbReference type="NCBI Taxonomy" id="502049"/>
    <lineage>
        <taxon>Bacteria</taxon>
        <taxon>Pseudomonadati</taxon>
        <taxon>Pseudomonadota</taxon>
        <taxon>Alphaproteobacteria</taxon>
        <taxon>Rhodospirillales</taxon>
        <taxon>Thalassospiraceae</taxon>
        <taxon>Thalassospira</taxon>
    </lineage>
</organism>
<dbReference type="EMBL" id="JPWI01000005">
    <property type="protein sequence ID" value="RCK46155.1"/>
    <property type="molecule type" value="Genomic_DNA"/>
</dbReference>
<dbReference type="RefSeq" id="WP_114097900.1">
    <property type="nucleotide sequence ID" value="NZ_JPWI01000005.1"/>
</dbReference>
<comment type="caution">
    <text evidence="1">The sequence shown here is derived from an EMBL/GenBank/DDBJ whole genome shotgun (WGS) entry which is preliminary data.</text>
</comment>
<gene>
    <name evidence="1" type="ORF">TH30_10045</name>
</gene>